<evidence type="ECO:0000256" key="1">
    <source>
        <dbReference type="SAM" id="Phobius"/>
    </source>
</evidence>
<feature type="transmembrane region" description="Helical" evidence="1">
    <location>
        <begin position="112"/>
        <end position="131"/>
    </location>
</feature>
<dbReference type="EMBL" id="WBMO01000003">
    <property type="protein sequence ID" value="MDV2477323.1"/>
    <property type="molecule type" value="Genomic_DNA"/>
</dbReference>
<keyword evidence="1" id="KW-1133">Transmembrane helix</keyword>
<reference evidence="2 3" key="1">
    <citation type="submission" date="2019-10" db="EMBL/GenBank/DDBJ databases">
        <title>Draft Genome Assembly of Rhodococcus zopfii DSM44189.</title>
        <authorList>
            <person name="Sutton J.M."/>
            <person name="Akob D.M."/>
            <person name="Bushman T.J."/>
        </authorList>
    </citation>
    <scope>NUCLEOTIDE SEQUENCE [LARGE SCALE GENOMIC DNA]</scope>
    <source>
        <strain evidence="2 3">DSM 44189</strain>
    </source>
</reference>
<evidence type="ECO:0000313" key="3">
    <source>
        <dbReference type="Proteomes" id="UP001275440"/>
    </source>
</evidence>
<keyword evidence="1" id="KW-0812">Transmembrane</keyword>
<sequence>MKIAYTRVGWLILSALTVAWLADISTDSLMQITDCELGLSVAYNCDQTIGSYFGLPLIGVLALPVLLCIAPAVYARPGAASIVVSALALLFIIGLISTVAGSSKPDMPSVYIYLLPVVLIAFILAATNRWIRSRYSAVNKHAEGS</sequence>
<keyword evidence="3" id="KW-1185">Reference proteome</keyword>
<feature type="transmembrane region" description="Helical" evidence="1">
    <location>
        <begin position="53"/>
        <end position="75"/>
    </location>
</feature>
<dbReference type="Proteomes" id="UP001275440">
    <property type="component" value="Unassembled WGS sequence"/>
</dbReference>
<gene>
    <name evidence="2" type="ORF">F8M49_21685</name>
</gene>
<evidence type="ECO:0000313" key="2">
    <source>
        <dbReference type="EMBL" id="MDV2477323.1"/>
    </source>
</evidence>
<organism evidence="2 3">
    <name type="scientific">Rhodococcus zopfii</name>
    <dbReference type="NCBI Taxonomy" id="43772"/>
    <lineage>
        <taxon>Bacteria</taxon>
        <taxon>Bacillati</taxon>
        <taxon>Actinomycetota</taxon>
        <taxon>Actinomycetes</taxon>
        <taxon>Mycobacteriales</taxon>
        <taxon>Nocardiaceae</taxon>
        <taxon>Rhodococcus</taxon>
    </lineage>
</organism>
<proteinExistence type="predicted"/>
<keyword evidence="1" id="KW-0472">Membrane</keyword>
<name>A0ABU3WVC3_9NOCA</name>
<comment type="caution">
    <text evidence="2">The sequence shown here is derived from an EMBL/GenBank/DDBJ whole genome shotgun (WGS) entry which is preliminary data.</text>
</comment>
<protein>
    <submittedName>
        <fullName evidence="2">Uncharacterized protein</fullName>
    </submittedName>
</protein>
<accession>A0ABU3WVC3</accession>
<feature type="transmembrane region" description="Helical" evidence="1">
    <location>
        <begin position="82"/>
        <end position="100"/>
    </location>
</feature>